<dbReference type="NCBIfam" id="NF002003">
    <property type="entry name" value="PRK00802.1-3"/>
    <property type="match status" value="1"/>
</dbReference>
<organism evidence="7 8">
    <name type="scientific">Corynebacterium canis</name>
    <dbReference type="NCBI Taxonomy" id="679663"/>
    <lineage>
        <taxon>Bacteria</taxon>
        <taxon>Bacillati</taxon>
        <taxon>Actinomycetota</taxon>
        <taxon>Actinomycetes</taxon>
        <taxon>Mycobacteriales</taxon>
        <taxon>Corynebacteriaceae</taxon>
        <taxon>Corynebacterium</taxon>
    </lineage>
</organism>
<evidence type="ECO:0000256" key="5">
    <source>
        <dbReference type="HAMAP-Rule" id="MF_00527"/>
    </source>
</evidence>
<evidence type="ECO:0000259" key="6">
    <source>
        <dbReference type="PROSITE" id="PS50006"/>
    </source>
</evidence>
<evidence type="ECO:0000313" key="8">
    <source>
        <dbReference type="Proteomes" id="UP000320791"/>
    </source>
</evidence>
<dbReference type="GO" id="GO:0003677">
    <property type="term" value="F:DNA binding"/>
    <property type="evidence" value="ECO:0007669"/>
    <property type="project" value="InterPro"/>
</dbReference>
<dbReference type="InterPro" id="IPR000253">
    <property type="entry name" value="FHA_dom"/>
</dbReference>
<dbReference type="CDD" id="cd00540">
    <property type="entry name" value="AAG"/>
    <property type="match status" value="1"/>
</dbReference>
<dbReference type="PANTHER" id="PTHR10429:SF0">
    <property type="entry name" value="DNA-3-METHYLADENINE GLYCOSYLASE"/>
    <property type="match status" value="1"/>
</dbReference>
<feature type="domain" description="FHA" evidence="6">
    <location>
        <begin position="90"/>
        <end position="165"/>
    </location>
</feature>
<dbReference type="GO" id="GO:0006284">
    <property type="term" value="P:base-excision repair"/>
    <property type="evidence" value="ECO:0007669"/>
    <property type="project" value="InterPro"/>
</dbReference>
<dbReference type="NCBIfam" id="TIGR00567">
    <property type="entry name" value="3mg"/>
    <property type="match status" value="1"/>
</dbReference>
<evidence type="ECO:0000313" key="7">
    <source>
        <dbReference type="EMBL" id="TWT19025.1"/>
    </source>
</evidence>
<evidence type="ECO:0000256" key="3">
    <source>
        <dbReference type="ARBA" id="ARBA00022801"/>
    </source>
</evidence>
<dbReference type="RefSeq" id="WP_146325534.1">
    <property type="nucleotide sequence ID" value="NZ_BAABLR010000013.1"/>
</dbReference>
<dbReference type="SUPFAM" id="SSF50486">
    <property type="entry name" value="FMT C-terminal domain-like"/>
    <property type="match status" value="1"/>
</dbReference>
<dbReference type="OrthoDB" id="9794313at2"/>
<keyword evidence="4 5" id="KW-0234">DNA repair</keyword>
<keyword evidence="7" id="KW-0326">Glycosidase</keyword>
<gene>
    <name evidence="7" type="ORF">FRX94_11740</name>
</gene>
<dbReference type="EC" id="3.2.2.-" evidence="5"/>
<dbReference type="Gene3D" id="3.10.300.10">
    <property type="entry name" value="Methylpurine-DNA glycosylase (MPG)"/>
    <property type="match status" value="1"/>
</dbReference>
<accession>A0A5C5U0E1</accession>
<keyword evidence="8" id="KW-1185">Reference proteome</keyword>
<dbReference type="GO" id="GO:0003905">
    <property type="term" value="F:alkylbase DNA N-glycosylase activity"/>
    <property type="evidence" value="ECO:0007669"/>
    <property type="project" value="InterPro"/>
</dbReference>
<reference evidence="7 8" key="1">
    <citation type="submission" date="2019-08" db="EMBL/GenBank/DDBJ databases">
        <authorList>
            <person name="Lei W."/>
        </authorList>
    </citation>
    <scope>NUCLEOTIDE SEQUENCE [LARGE SCALE GENOMIC DNA]</scope>
    <source>
        <strain evidence="7 8">CCUG 58627</strain>
    </source>
</reference>
<comment type="caution">
    <text evidence="7">The sequence shown here is derived from an EMBL/GenBank/DDBJ whole genome shotgun (WGS) entry which is preliminary data.</text>
</comment>
<keyword evidence="3 5" id="KW-0378">Hydrolase</keyword>
<dbReference type="Pfam" id="PF02245">
    <property type="entry name" value="Pur_DNA_glyco"/>
    <property type="match status" value="1"/>
</dbReference>
<comment type="similarity">
    <text evidence="1 5">Belongs to the DNA glycosylase MPG family.</text>
</comment>
<evidence type="ECO:0000256" key="4">
    <source>
        <dbReference type="ARBA" id="ARBA00023204"/>
    </source>
</evidence>
<dbReference type="Proteomes" id="UP000320791">
    <property type="component" value="Unassembled WGS sequence"/>
</dbReference>
<name>A0A5C5U0E1_9CORY</name>
<dbReference type="PROSITE" id="PS50006">
    <property type="entry name" value="FHA_DOMAIN"/>
    <property type="match status" value="1"/>
</dbReference>
<dbReference type="InterPro" id="IPR003180">
    <property type="entry name" value="MPG"/>
</dbReference>
<evidence type="ECO:0000256" key="2">
    <source>
        <dbReference type="ARBA" id="ARBA00022763"/>
    </source>
</evidence>
<keyword evidence="2 5" id="KW-0227">DNA damage</keyword>
<dbReference type="HAMAP" id="MF_00527">
    <property type="entry name" value="3MGH"/>
    <property type="match status" value="1"/>
</dbReference>
<dbReference type="PANTHER" id="PTHR10429">
    <property type="entry name" value="DNA-3-METHYLADENINE GLYCOSYLASE"/>
    <property type="match status" value="1"/>
</dbReference>
<evidence type="ECO:0000256" key="1">
    <source>
        <dbReference type="ARBA" id="ARBA00009232"/>
    </source>
</evidence>
<dbReference type="AlphaFoldDB" id="A0A5C5U0E1"/>
<dbReference type="EMBL" id="VOHM01000034">
    <property type="protein sequence ID" value="TWT19025.1"/>
    <property type="molecule type" value="Genomic_DNA"/>
</dbReference>
<protein>
    <recommendedName>
        <fullName evidence="5">Putative 3-methyladenine DNA glycosylase</fullName>
        <ecNumber evidence="5">3.2.2.-</ecNumber>
    </recommendedName>
</protein>
<proteinExistence type="inferred from homology"/>
<dbReference type="InterPro" id="IPR011034">
    <property type="entry name" value="Formyl_transferase-like_C_sf"/>
</dbReference>
<dbReference type="InterPro" id="IPR036995">
    <property type="entry name" value="MPG_sf"/>
</dbReference>
<sequence length="191" mass="20523">MIDFSSSPLLVAPLLLGCTLTHAGVSIRITEVEAYLGAEDEASHAFRGKTPRNAAMFGPPGRLYVYNSYGIHKAGNIVCWPEGTPGAVLLRAGEVVAGCDLARQRRNDIHPPARLAQGPGNFGQALNLLISDNHAAISLDPSDPSPEFSLVSPAESPQFLTGPRIGITKNPLPKWRFWIPGDPTVSRPRRP</sequence>